<keyword evidence="3" id="KW-1185">Reference proteome</keyword>
<dbReference type="InterPro" id="IPR042160">
    <property type="entry name" value="HD-Zip_IV"/>
</dbReference>
<sequence>MDSSTIPILPSGFIISTDGRPIRGAAASTSTDASGLGGSLLTVSFHILACCSLSSDNVSMESVSAVNTLVSSTVEKIKSGMEIHMLD</sequence>
<organism evidence="2 3">
    <name type="scientific">Nepenthes gracilis</name>
    <name type="common">Slender pitcher plant</name>
    <dbReference type="NCBI Taxonomy" id="150966"/>
    <lineage>
        <taxon>Eukaryota</taxon>
        <taxon>Viridiplantae</taxon>
        <taxon>Streptophyta</taxon>
        <taxon>Embryophyta</taxon>
        <taxon>Tracheophyta</taxon>
        <taxon>Spermatophyta</taxon>
        <taxon>Magnoliopsida</taxon>
        <taxon>eudicotyledons</taxon>
        <taxon>Gunneridae</taxon>
        <taxon>Pentapetalae</taxon>
        <taxon>Caryophyllales</taxon>
        <taxon>Nepenthaceae</taxon>
        <taxon>Nepenthes</taxon>
    </lineage>
</organism>
<dbReference type="Pfam" id="PF25797">
    <property type="entry name" value="PDF2_C"/>
    <property type="match status" value="1"/>
</dbReference>
<dbReference type="InterPro" id="IPR057993">
    <property type="entry name" value="HD-Zip_IV_C"/>
</dbReference>
<name>A0AAD3RW17_NEPGR</name>
<feature type="domain" description="HD-Zip IV C-terminal" evidence="1">
    <location>
        <begin position="2"/>
        <end position="82"/>
    </location>
</feature>
<dbReference type="PANTHER" id="PTHR45654:SF9">
    <property type="entry name" value="HOMEOBOX-LEUCINE ZIPPER PROTEIN HDG10-RELATED"/>
    <property type="match status" value="1"/>
</dbReference>
<dbReference type="Proteomes" id="UP001279734">
    <property type="component" value="Unassembled WGS sequence"/>
</dbReference>
<reference evidence="2" key="1">
    <citation type="submission" date="2023-05" db="EMBL/GenBank/DDBJ databases">
        <title>Nepenthes gracilis genome sequencing.</title>
        <authorList>
            <person name="Fukushima K."/>
        </authorList>
    </citation>
    <scope>NUCLEOTIDE SEQUENCE</scope>
    <source>
        <strain evidence="2">SING2019-196</strain>
    </source>
</reference>
<protein>
    <recommendedName>
        <fullName evidence="1">HD-Zip IV C-terminal domain-containing protein</fullName>
    </recommendedName>
</protein>
<evidence type="ECO:0000259" key="1">
    <source>
        <dbReference type="Pfam" id="PF25797"/>
    </source>
</evidence>
<dbReference type="AlphaFoldDB" id="A0AAD3RW17"/>
<gene>
    <name evidence="2" type="ORF">Nepgr_001391</name>
</gene>
<proteinExistence type="predicted"/>
<comment type="caution">
    <text evidence="2">The sequence shown here is derived from an EMBL/GenBank/DDBJ whole genome shotgun (WGS) entry which is preliminary data.</text>
</comment>
<accession>A0AAD3RW17</accession>
<evidence type="ECO:0000313" key="2">
    <source>
        <dbReference type="EMBL" id="GMG99551.1"/>
    </source>
</evidence>
<dbReference type="PANTHER" id="PTHR45654">
    <property type="entry name" value="HOMEOBOX-LEUCINE ZIPPER PROTEIN MERISTEM L1"/>
    <property type="match status" value="1"/>
</dbReference>
<evidence type="ECO:0000313" key="3">
    <source>
        <dbReference type="Proteomes" id="UP001279734"/>
    </source>
</evidence>
<dbReference type="EMBL" id="BSYO01000001">
    <property type="protein sequence ID" value="GMG99551.1"/>
    <property type="molecule type" value="Genomic_DNA"/>
</dbReference>